<reference evidence="2" key="1">
    <citation type="submission" date="2019-02" db="EMBL/GenBank/DDBJ databases">
        <title>Draft genome sequence of Sphaerospermopsis reniformis NIES-1949.</title>
        <authorList>
            <person name="Yamaguchi H."/>
            <person name="Suzuki S."/>
            <person name="Kawachi M."/>
        </authorList>
    </citation>
    <scope>NUCLEOTIDE SEQUENCE [LARGE SCALE GENOMIC DNA]</scope>
    <source>
        <strain evidence="2">NIES-1949</strain>
    </source>
</reference>
<dbReference type="RefSeq" id="WP_137668813.1">
    <property type="nucleotide sequence ID" value="NZ_BJCE01000212.1"/>
</dbReference>
<evidence type="ECO:0000313" key="2">
    <source>
        <dbReference type="Proteomes" id="UP000300142"/>
    </source>
</evidence>
<sequence>MNTELVKKLVEIIHCLSPEEKQLLETELQIKPDWNIIKQSILKRGEILNQRLNNQSLQDIVTNIISEMREERSEQLINSFIHHE</sequence>
<proteinExistence type="predicted"/>
<name>A0A480A7F1_9CYAN</name>
<organism evidence="1 2">
    <name type="scientific">Sphaerospermopsis reniformis</name>
    <dbReference type="NCBI Taxonomy" id="531300"/>
    <lineage>
        <taxon>Bacteria</taxon>
        <taxon>Bacillati</taxon>
        <taxon>Cyanobacteriota</taxon>
        <taxon>Cyanophyceae</taxon>
        <taxon>Nostocales</taxon>
        <taxon>Aphanizomenonaceae</taxon>
        <taxon>Sphaerospermopsis</taxon>
    </lineage>
</organism>
<protein>
    <submittedName>
        <fullName evidence="1">Uncharacterized protein</fullName>
    </submittedName>
</protein>
<dbReference type="AlphaFoldDB" id="A0A480A7F1"/>
<keyword evidence="2" id="KW-1185">Reference proteome</keyword>
<accession>A0A480A7F1</accession>
<comment type="caution">
    <text evidence="1">The sequence shown here is derived from an EMBL/GenBank/DDBJ whole genome shotgun (WGS) entry which is preliminary data.</text>
</comment>
<gene>
    <name evidence="1" type="ORF">SR1949_42430</name>
</gene>
<dbReference type="EMBL" id="BJCE01000212">
    <property type="protein sequence ID" value="GCL39121.1"/>
    <property type="molecule type" value="Genomic_DNA"/>
</dbReference>
<dbReference type="Proteomes" id="UP000300142">
    <property type="component" value="Unassembled WGS sequence"/>
</dbReference>
<evidence type="ECO:0000313" key="1">
    <source>
        <dbReference type="EMBL" id="GCL39121.1"/>
    </source>
</evidence>